<feature type="signal peptide" evidence="1">
    <location>
        <begin position="1"/>
        <end position="21"/>
    </location>
</feature>
<protein>
    <recommendedName>
        <fullName evidence="4">Gll3595 protein</fullName>
    </recommendedName>
</protein>
<evidence type="ECO:0000313" key="2">
    <source>
        <dbReference type="EMBL" id="TWI50349.1"/>
    </source>
</evidence>
<dbReference type="AlphaFoldDB" id="A0A562Q100"/>
<dbReference type="EMBL" id="VLKW01000002">
    <property type="protein sequence ID" value="TWI50349.1"/>
    <property type="molecule type" value="Genomic_DNA"/>
</dbReference>
<proteinExistence type="predicted"/>
<keyword evidence="1" id="KW-0732">Signal</keyword>
<feature type="chain" id="PRO_5022221876" description="Gll3595 protein" evidence="1">
    <location>
        <begin position="22"/>
        <end position="253"/>
    </location>
</feature>
<name>A0A562Q100_9BURK</name>
<dbReference type="Proteomes" id="UP000315112">
    <property type="component" value="Unassembled WGS sequence"/>
</dbReference>
<organism evidence="2 3">
    <name type="scientific">Pseudoduganella flava</name>
    <dbReference type="NCBI Taxonomy" id="871742"/>
    <lineage>
        <taxon>Bacteria</taxon>
        <taxon>Pseudomonadati</taxon>
        <taxon>Pseudomonadota</taxon>
        <taxon>Betaproteobacteria</taxon>
        <taxon>Burkholderiales</taxon>
        <taxon>Oxalobacteraceae</taxon>
        <taxon>Telluria group</taxon>
        <taxon>Pseudoduganella</taxon>
    </lineage>
</organism>
<gene>
    <name evidence="2" type="ORF">IP92_01578</name>
</gene>
<accession>A0A562Q100</accession>
<evidence type="ECO:0000256" key="1">
    <source>
        <dbReference type="SAM" id="SignalP"/>
    </source>
</evidence>
<dbReference type="RefSeq" id="WP_229418675.1">
    <property type="nucleotide sequence ID" value="NZ_CP046904.1"/>
</dbReference>
<comment type="caution">
    <text evidence="2">The sequence shown here is derived from an EMBL/GenBank/DDBJ whole genome shotgun (WGS) entry which is preliminary data.</text>
</comment>
<reference evidence="2 3" key="1">
    <citation type="journal article" date="2015" name="Stand. Genomic Sci.">
        <title>Genomic Encyclopedia of Bacterial and Archaeal Type Strains, Phase III: the genomes of soil and plant-associated and newly described type strains.</title>
        <authorList>
            <person name="Whitman W.B."/>
            <person name="Woyke T."/>
            <person name="Klenk H.P."/>
            <person name="Zhou Y."/>
            <person name="Lilburn T.G."/>
            <person name="Beck B.J."/>
            <person name="De Vos P."/>
            <person name="Vandamme P."/>
            <person name="Eisen J.A."/>
            <person name="Garrity G."/>
            <person name="Hugenholtz P."/>
            <person name="Kyrpides N.C."/>
        </authorList>
    </citation>
    <scope>NUCLEOTIDE SEQUENCE [LARGE SCALE GENOMIC DNA]</scope>
    <source>
        <strain evidence="2 3">CGMCC 1.10685</strain>
    </source>
</reference>
<evidence type="ECO:0008006" key="4">
    <source>
        <dbReference type="Google" id="ProtNLM"/>
    </source>
</evidence>
<sequence>MNLVKPLAVLILAATTCAALADPGHAAHRAHSGGIASAAKADAAPAFDIVHTKITTQGNLAVFHIAVAGKAGASRPSKVGKLAGSTVFSYVWPTTIDPSAVGFDQGAGILAFAVTSHPDFDDTPLYDENGDGDLANDGDLWHSHWVVLKQDDACGKGALKVVDIAPGAKPKLPKTWPGLPLLIDSPGYSPVFNGESLEVRVPFDDIGAVQAAGFDGVTAALRVNASVHDPLLCVVDVFKVASGNLTLAGKVNR</sequence>
<evidence type="ECO:0000313" key="3">
    <source>
        <dbReference type="Proteomes" id="UP000315112"/>
    </source>
</evidence>